<dbReference type="InterPro" id="IPR016047">
    <property type="entry name" value="M23ase_b-sheet_dom"/>
</dbReference>
<dbReference type="Pfam" id="PF01551">
    <property type="entry name" value="Peptidase_M23"/>
    <property type="match status" value="1"/>
</dbReference>
<reference evidence="6" key="1">
    <citation type="journal article" date="2019" name="Int. J. Syst. Evol. Microbiol.">
        <title>The Global Catalogue of Microorganisms (GCM) 10K type strain sequencing project: providing services to taxonomists for standard genome sequencing and annotation.</title>
        <authorList>
            <consortium name="The Broad Institute Genomics Platform"/>
            <consortium name="The Broad Institute Genome Sequencing Center for Infectious Disease"/>
            <person name="Wu L."/>
            <person name="Ma J."/>
        </authorList>
    </citation>
    <scope>NUCLEOTIDE SEQUENCE [LARGE SCALE GENOMIC DNA]</scope>
    <source>
        <strain evidence="6">CCM 7043</strain>
    </source>
</reference>
<sequence length="555" mass="57775">MKKLAFAALALVFLAPSLVLVGVGVVMNPAATATATCTVTGSGVTVGDVPEELTVTTANGETFTLNQAQLTHAATIIETGTSIEGIARDGLVIALMAALTESTLRQLANTSAYPESANYPNDGDGSDHDSLGLFQMRPQSGWGTVAELMDPTYQARAFFGGPDGPNYPSPRGLLDIPGWEKMEKGEAAQAVEVSAYPDRYRNYEPVAETILTTLTGATPTITDAVNAGTSTGGTVVPAATAAESSRVVFPLPEGTWVLTSEYGPRVHPISGESSFHAGTDFAAPDGTPILAAADGTVTVAQFSGGYGGLIVIEHSIAGQTVATAYGHMWETGIHVSPGDQVTAGQHIGDVGSSGNSTGPHLHFEVRPGGTDGEHSDPAAWLNAHDAADLPEPATDAPGGCDSDTGNPGDEPDPVDGDPGRLVDDPTSDGRITARLLHLYTQATAAFPDTSWVCYSPRPGTVSEHPLGRACDLTFGNAIGQRPTPAQLEAGWQVTNWMKDHAEVLGVEYLIWQGKIWSLARDDAGWRDYSGGGMHDPGDVTGGHYDHLHVTVRSGS</sequence>
<feature type="domain" description="M23ase beta-sheet core" evidence="3">
    <location>
        <begin position="275"/>
        <end position="370"/>
    </location>
</feature>
<feature type="signal peptide" evidence="2">
    <location>
        <begin position="1"/>
        <end position="21"/>
    </location>
</feature>
<keyword evidence="6" id="KW-1185">Reference proteome</keyword>
<evidence type="ECO:0000313" key="5">
    <source>
        <dbReference type="EMBL" id="MFD2028513.1"/>
    </source>
</evidence>
<feature type="domain" description="ARB-07466-like C-terminal" evidence="4">
    <location>
        <begin position="428"/>
        <end position="534"/>
    </location>
</feature>
<accession>A0ABW4VFG0</accession>
<dbReference type="EMBL" id="JBHUHF010000001">
    <property type="protein sequence ID" value="MFD2028513.1"/>
    <property type="molecule type" value="Genomic_DNA"/>
</dbReference>
<feature type="chain" id="PRO_5046204636" evidence="2">
    <location>
        <begin position="22"/>
        <end position="555"/>
    </location>
</feature>
<evidence type="ECO:0000259" key="3">
    <source>
        <dbReference type="Pfam" id="PF01551"/>
    </source>
</evidence>
<evidence type="ECO:0000256" key="1">
    <source>
        <dbReference type="SAM" id="MobiDB-lite"/>
    </source>
</evidence>
<dbReference type="InterPro" id="IPR058593">
    <property type="entry name" value="ARB_07466-like_C"/>
</dbReference>
<keyword evidence="2" id="KW-0732">Signal</keyword>
<name>A0ABW4VFG0_9MICO</name>
<dbReference type="InterPro" id="IPR011055">
    <property type="entry name" value="Dup_hybrid_motif"/>
</dbReference>
<proteinExistence type="predicted"/>
<dbReference type="GO" id="GO:0016787">
    <property type="term" value="F:hydrolase activity"/>
    <property type="evidence" value="ECO:0007669"/>
    <property type="project" value="UniProtKB-KW"/>
</dbReference>
<evidence type="ECO:0000313" key="6">
    <source>
        <dbReference type="Proteomes" id="UP001597338"/>
    </source>
</evidence>
<dbReference type="PANTHER" id="PTHR21666">
    <property type="entry name" value="PEPTIDASE-RELATED"/>
    <property type="match status" value="1"/>
</dbReference>
<evidence type="ECO:0000259" key="4">
    <source>
        <dbReference type="Pfam" id="PF26571"/>
    </source>
</evidence>
<protein>
    <submittedName>
        <fullName evidence="5">M23 family metallopeptidase</fullName>
        <ecNumber evidence="5">3.4.24.-</ecNumber>
    </submittedName>
</protein>
<dbReference type="PANTHER" id="PTHR21666:SF270">
    <property type="entry name" value="MUREIN HYDROLASE ACTIVATOR ENVC"/>
    <property type="match status" value="1"/>
</dbReference>
<dbReference type="EC" id="3.4.24.-" evidence="5"/>
<dbReference type="RefSeq" id="WP_377200884.1">
    <property type="nucleotide sequence ID" value="NZ_JBHUHF010000001.1"/>
</dbReference>
<dbReference type="InterPro" id="IPR050570">
    <property type="entry name" value="Cell_wall_metabolism_enzyme"/>
</dbReference>
<comment type="caution">
    <text evidence="5">The sequence shown here is derived from an EMBL/GenBank/DDBJ whole genome shotgun (WGS) entry which is preliminary data.</text>
</comment>
<dbReference type="Pfam" id="PF26571">
    <property type="entry name" value="VldE"/>
    <property type="match status" value="1"/>
</dbReference>
<organism evidence="5 6">
    <name type="scientific">Promicromonospora aerolata</name>
    <dbReference type="NCBI Taxonomy" id="195749"/>
    <lineage>
        <taxon>Bacteria</taxon>
        <taxon>Bacillati</taxon>
        <taxon>Actinomycetota</taxon>
        <taxon>Actinomycetes</taxon>
        <taxon>Micrococcales</taxon>
        <taxon>Promicromonosporaceae</taxon>
        <taxon>Promicromonospora</taxon>
    </lineage>
</organism>
<gene>
    <name evidence="5" type="ORF">ACFSL2_23700</name>
</gene>
<dbReference type="CDD" id="cd12797">
    <property type="entry name" value="M23_peptidase"/>
    <property type="match status" value="1"/>
</dbReference>
<evidence type="ECO:0000256" key="2">
    <source>
        <dbReference type="SAM" id="SignalP"/>
    </source>
</evidence>
<dbReference type="SUPFAM" id="SSF51261">
    <property type="entry name" value="Duplicated hybrid motif"/>
    <property type="match status" value="1"/>
</dbReference>
<dbReference type="Proteomes" id="UP001597338">
    <property type="component" value="Unassembled WGS sequence"/>
</dbReference>
<keyword evidence="5" id="KW-0378">Hydrolase</keyword>
<feature type="region of interest" description="Disordered" evidence="1">
    <location>
        <begin position="340"/>
        <end position="427"/>
    </location>
</feature>
<feature type="compositionally biased region" description="Basic and acidic residues" evidence="1">
    <location>
        <begin position="361"/>
        <end position="376"/>
    </location>
</feature>
<dbReference type="Gene3D" id="2.70.70.10">
    <property type="entry name" value="Glucose Permease (Domain IIA)"/>
    <property type="match status" value="1"/>
</dbReference>